<reference evidence="2" key="1">
    <citation type="submission" date="2018-05" db="EMBL/GenBank/DDBJ databases">
        <authorList>
            <person name="Lanie J.A."/>
            <person name="Ng W.-L."/>
            <person name="Kazmierczak K.M."/>
            <person name="Andrzejewski T.M."/>
            <person name="Davidsen T.M."/>
            <person name="Wayne K.J."/>
            <person name="Tettelin H."/>
            <person name="Glass J.I."/>
            <person name="Rusch D."/>
            <person name="Podicherti R."/>
            <person name="Tsui H.-C.T."/>
            <person name="Winkler M.E."/>
        </authorList>
    </citation>
    <scope>NUCLEOTIDE SEQUENCE</scope>
</reference>
<keyword evidence="1" id="KW-0472">Membrane</keyword>
<name>A0A381XMA1_9ZZZZ</name>
<accession>A0A381XMA1</accession>
<feature type="transmembrane region" description="Helical" evidence="1">
    <location>
        <begin position="15"/>
        <end position="33"/>
    </location>
</feature>
<evidence type="ECO:0000256" key="1">
    <source>
        <dbReference type="SAM" id="Phobius"/>
    </source>
</evidence>
<dbReference type="AlphaFoldDB" id="A0A381XMA1"/>
<protein>
    <submittedName>
        <fullName evidence="2">Uncharacterized protein</fullName>
    </submittedName>
</protein>
<evidence type="ECO:0000313" key="2">
    <source>
        <dbReference type="EMBL" id="SVA65858.1"/>
    </source>
</evidence>
<organism evidence="2">
    <name type="scientific">marine metagenome</name>
    <dbReference type="NCBI Taxonomy" id="408172"/>
    <lineage>
        <taxon>unclassified sequences</taxon>
        <taxon>metagenomes</taxon>
        <taxon>ecological metagenomes</taxon>
    </lineage>
</organism>
<dbReference type="EMBL" id="UINC01015679">
    <property type="protein sequence ID" value="SVA65858.1"/>
    <property type="molecule type" value="Genomic_DNA"/>
</dbReference>
<proteinExistence type="predicted"/>
<keyword evidence="1" id="KW-1133">Transmembrane helix</keyword>
<gene>
    <name evidence="2" type="ORF">METZ01_LOCUS118712</name>
</gene>
<sequence length="39" mass="4506">MRTELGIDVVKRKGISLVIYMIIVPIHFVESIIHQRSLT</sequence>
<keyword evidence="1" id="KW-0812">Transmembrane</keyword>